<dbReference type="Gene3D" id="1.10.3720.10">
    <property type="entry name" value="MetI-like"/>
    <property type="match status" value="1"/>
</dbReference>
<dbReference type="RefSeq" id="WP_246528149.1">
    <property type="nucleotide sequence ID" value="NZ_BAAAJD010000024.1"/>
</dbReference>
<protein>
    <submittedName>
        <fullName evidence="10">Putative spermidine/putrescine transport system permease protein</fullName>
    </submittedName>
</protein>
<reference evidence="10 11" key="1">
    <citation type="submission" date="2020-08" db="EMBL/GenBank/DDBJ databases">
        <title>Sequencing the genomes of 1000 actinobacteria strains.</title>
        <authorList>
            <person name="Klenk H.-P."/>
        </authorList>
    </citation>
    <scope>NUCLEOTIDE SEQUENCE [LARGE SCALE GENOMIC DNA]</scope>
    <source>
        <strain evidence="10 11">DSM 44551</strain>
    </source>
</reference>
<sequence length="265" mass="27523">MIAMIRTRPLLSLLAAAAFTLMLGPVAILIGVAFTAGDTLAFPPEGFSLRWFSAALDYPPFIDAFGTSLVVAAVSTVLALALGVPATLALNRGRVPGRRVVEGLFFAPIVVPELVLSLALFQQVMVGMRVTALGALVVGHTVLLLPYTVRVVGASLALADPRLEEAARGLGAGPVRTFFTVTLPVMAPGIVSATILAFITSLNNVPLSLLLTGPGVATLPVEMLNYVQSSFDPVVAAVSVLLLALSVAVAFTTERVAGFTKVFGR</sequence>
<keyword evidence="11" id="KW-1185">Reference proteome</keyword>
<evidence type="ECO:0000313" key="11">
    <source>
        <dbReference type="Proteomes" id="UP000572635"/>
    </source>
</evidence>
<gene>
    <name evidence="10" type="ORF">HDA36_000183</name>
</gene>
<organism evidence="10 11">
    <name type="scientific">Nocardiopsis composta</name>
    <dbReference type="NCBI Taxonomy" id="157465"/>
    <lineage>
        <taxon>Bacteria</taxon>
        <taxon>Bacillati</taxon>
        <taxon>Actinomycetota</taxon>
        <taxon>Actinomycetes</taxon>
        <taxon>Streptosporangiales</taxon>
        <taxon>Nocardiopsidaceae</taxon>
        <taxon>Nocardiopsis</taxon>
    </lineage>
</organism>
<dbReference type="EMBL" id="JACHDB010000001">
    <property type="protein sequence ID" value="MBB5430099.1"/>
    <property type="molecule type" value="Genomic_DNA"/>
</dbReference>
<evidence type="ECO:0000256" key="2">
    <source>
        <dbReference type="ARBA" id="ARBA00022448"/>
    </source>
</evidence>
<dbReference type="Pfam" id="PF00528">
    <property type="entry name" value="BPD_transp_1"/>
    <property type="match status" value="1"/>
</dbReference>
<proteinExistence type="inferred from homology"/>
<dbReference type="PANTHER" id="PTHR43357">
    <property type="entry name" value="INNER MEMBRANE ABC TRANSPORTER PERMEASE PROTEIN YDCV"/>
    <property type="match status" value="1"/>
</dbReference>
<evidence type="ECO:0000256" key="4">
    <source>
        <dbReference type="ARBA" id="ARBA00022519"/>
    </source>
</evidence>
<comment type="caution">
    <text evidence="10">The sequence shown here is derived from an EMBL/GenBank/DDBJ whole genome shotgun (WGS) entry which is preliminary data.</text>
</comment>
<dbReference type="GO" id="GO:0005886">
    <property type="term" value="C:plasma membrane"/>
    <property type="evidence" value="ECO:0007669"/>
    <property type="project" value="UniProtKB-SubCell"/>
</dbReference>
<evidence type="ECO:0000256" key="5">
    <source>
        <dbReference type="ARBA" id="ARBA00022692"/>
    </source>
</evidence>
<dbReference type="InterPro" id="IPR000515">
    <property type="entry name" value="MetI-like"/>
</dbReference>
<dbReference type="Proteomes" id="UP000572635">
    <property type="component" value="Unassembled WGS sequence"/>
</dbReference>
<evidence type="ECO:0000259" key="9">
    <source>
        <dbReference type="PROSITE" id="PS50928"/>
    </source>
</evidence>
<keyword evidence="7 8" id="KW-0472">Membrane</keyword>
<dbReference type="SUPFAM" id="SSF161098">
    <property type="entry name" value="MetI-like"/>
    <property type="match status" value="1"/>
</dbReference>
<dbReference type="PANTHER" id="PTHR43357:SF4">
    <property type="entry name" value="INNER MEMBRANE ABC TRANSPORTER PERMEASE PROTEIN YDCV"/>
    <property type="match status" value="1"/>
</dbReference>
<feature type="transmembrane region" description="Helical" evidence="8">
    <location>
        <begin position="233"/>
        <end position="251"/>
    </location>
</feature>
<evidence type="ECO:0000256" key="3">
    <source>
        <dbReference type="ARBA" id="ARBA00022475"/>
    </source>
</evidence>
<dbReference type="AlphaFoldDB" id="A0A7W8QH12"/>
<keyword evidence="3" id="KW-1003">Cell membrane</keyword>
<feature type="transmembrane region" description="Helical" evidence="8">
    <location>
        <begin position="178"/>
        <end position="199"/>
    </location>
</feature>
<feature type="transmembrane region" description="Helical" evidence="8">
    <location>
        <begin position="100"/>
        <end position="121"/>
    </location>
</feature>
<evidence type="ECO:0000256" key="8">
    <source>
        <dbReference type="RuleBase" id="RU363032"/>
    </source>
</evidence>
<evidence type="ECO:0000313" key="10">
    <source>
        <dbReference type="EMBL" id="MBB5430099.1"/>
    </source>
</evidence>
<keyword evidence="6 8" id="KW-1133">Transmembrane helix</keyword>
<evidence type="ECO:0000256" key="7">
    <source>
        <dbReference type="ARBA" id="ARBA00023136"/>
    </source>
</evidence>
<name>A0A7W8QH12_9ACTN</name>
<keyword evidence="2 8" id="KW-0813">Transport</keyword>
<feature type="transmembrane region" description="Helical" evidence="8">
    <location>
        <begin position="133"/>
        <end position="158"/>
    </location>
</feature>
<evidence type="ECO:0000256" key="6">
    <source>
        <dbReference type="ARBA" id="ARBA00022989"/>
    </source>
</evidence>
<comment type="similarity">
    <text evidence="8">Belongs to the binding-protein-dependent transport system permease family.</text>
</comment>
<feature type="transmembrane region" description="Helical" evidence="8">
    <location>
        <begin position="65"/>
        <end position="88"/>
    </location>
</feature>
<accession>A0A7W8QH12</accession>
<keyword evidence="5 8" id="KW-0812">Transmembrane</keyword>
<feature type="domain" description="ABC transmembrane type-1" evidence="9">
    <location>
        <begin position="65"/>
        <end position="253"/>
    </location>
</feature>
<dbReference type="InterPro" id="IPR035906">
    <property type="entry name" value="MetI-like_sf"/>
</dbReference>
<comment type="subcellular location">
    <subcellularLocation>
        <location evidence="1">Cell inner membrane</location>
        <topology evidence="1">Multi-pass membrane protein</topology>
    </subcellularLocation>
    <subcellularLocation>
        <location evidence="8">Cell membrane</location>
        <topology evidence="8">Multi-pass membrane protein</topology>
    </subcellularLocation>
</comment>
<dbReference type="PROSITE" id="PS50928">
    <property type="entry name" value="ABC_TM1"/>
    <property type="match status" value="1"/>
</dbReference>
<keyword evidence="4" id="KW-0997">Cell inner membrane</keyword>
<dbReference type="GO" id="GO:0055085">
    <property type="term" value="P:transmembrane transport"/>
    <property type="evidence" value="ECO:0007669"/>
    <property type="project" value="InterPro"/>
</dbReference>
<evidence type="ECO:0000256" key="1">
    <source>
        <dbReference type="ARBA" id="ARBA00004429"/>
    </source>
</evidence>
<dbReference type="CDD" id="cd06261">
    <property type="entry name" value="TM_PBP2"/>
    <property type="match status" value="1"/>
</dbReference>